<sequence length="114" mass="12624">MTVRTVLILSLCAATALGACDRIRKQSEIAFDGEVFRPRSAPLASDNRMSFTVEVRNASRTFEGAREAAEYGGIRYCVTHFGTSRIEWKTGPETDAALLRLENDTLTYEGTCKI</sequence>
<dbReference type="PROSITE" id="PS51257">
    <property type="entry name" value="PROKAR_LIPOPROTEIN"/>
    <property type="match status" value="1"/>
</dbReference>
<evidence type="ECO:0000313" key="1">
    <source>
        <dbReference type="EMBL" id="SEO26464.1"/>
    </source>
</evidence>
<proteinExistence type="predicted"/>
<organism evidence="1 2">
    <name type="scientific">Salinihabitans flavidus</name>
    <dbReference type="NCBI Taxonomy" id="569882"/>
    <lineage>
        <taxon>Bacteria</taxon>
        <taxon>Pseudomonadati</taxon>
        <taxon>Pseudomonadota</taxon>
        <taxon>Alphaproteobacteria</taxon>
        <taxon>Rhodobacterales</taxon>
        <taxon>Roseobacteraceae</taxon>
        <taxon>Salinihabitans</taxon>
    </lineage>
</organism>
<dbReference type="AlphaFoldDB" id="A0A1H8NA27"/>
<protein>
    <submittedName>
        <fullName evidence="1">Uncharacterized protein</fullName>
    </submittedName>
</protein>
<gene>
    <name evidence="1" type="ORF">SAMN04490248_10377</name>
</gene>
<evidence type="ECO:0000313" key="2">
    <source>
        <dbReference type="Proteomes" id="UP000198893"/>
    </source>
</evidence>
<dbReference type="RefSeq" id="WP_093115580.1">
    <property type="nucleotide sequence ID" value="NZ_FODS01000003.1"/>
</dbReference>
<keyword evidence="2" id="KW-1185">Reference proteome</keyword>
<name>A0A1H8NA27_9RHOB</name>
<dbReference type="STRING" id="569882.SAMN04490248_10377"/>
<dbReference type="Proteomes" id="UP000198893">
    <property type="component" value="Unassembled WGS sequence"/>
</dbReference>
<dbReference type="OrthoDB" id="7659281at2"/>
<dbReference type="EMBL" id="FODS01000003">
    <property type="protein sequence ID" value="SEO26464.1"/>
    <property type="molecule type" value="Genomic_DNA"/>
</dbReference>
<reference evidence="1 2" key="1">
    <citation type="submission" date="2016-10" db="EMBL/GenBank/DDBJ databases">
        <authorList>
            <person name="de Groot N.N."/>
        </authorList>
    </citation>
    <scope>NUCLEOTIDE SEQUENCE [LARGE SCALE GENOMIC DNA]</scope>
    <source>
        <strain evidence="1 2">DSM 27842</strain>
    </source>
</reference>
<accession>A0A1H8NA27</accession>